<evidence type="ECO:0000256" key="5">
    <source>
        <dbReference type="ARBA" id="ARBA00022664"/>
    </source>
</evidence>
<organism evidence="11 12">
    <name type="scientific">Cherax quadricarinatus</name>
    <name type="common">Australian red claw crayfish</name>
    <dbReference type="NCBI Taxonomy" id="27406"/>
    <lineage>
        <taxon>Eukaryota</taxon>
        <taxon>Metazoa</taxon>
        <taxon>Ecdysozoa</taxon>
        <taxon>Arthropoda</taxon>
        <taxon>Crustacea</taxon>
        <taxon>Multicrustacea</taxon>
        <taxon>Malacostraca</taxon>
        <taxon>Eumalacostraca</taxon>
        <taxon>Eucarida</taxon>
        <taxon>Decapoda</taxon>
        <taxon>Pleocyemata</taxon>
        <taxon>Astacidea</taxon>
        <taxon>Parastacoidea</taxon>
        <taxon>Parastacidae</taxon>
        <taxon>Cherax</taxon>
    </lineage>
</organism>
<evidence type="ECO:0000256" key="1">
    <source>
        <dbReference type="ARBA" id="ARBA00004123"/>
    </source>
</evidence>
<dbReference type="AlphaFoldDB" id="A0AAW0YKP4"/>
<evidence type="ECO:0000313" key="11">
    <source>
        <dbReference type="EMBL" id="KAK8752176.1"/>
    </source>
</evidence>
<dbReference type="PANTHER" id="PTHR12786">
    <property type="entry name" value="SPLICING FACTOR SF3A-RELATED"/>
    <property type="match status" value="1"/>
</dbReference>
<sequence length="220" mass="25149">KYASETEPLTLSIRTKAATMILLESHISGHRRLWCIQEKNATGGDLLEALMEREGQISDVVLQSQGRILSPSSPVPEGSTVVATLQLLGGKGGFGSMLRAIGAQIEKTTNREACRDLSGRRLRDINEEKRLKDFISKKAEREREMQERKRQKFEKLKETPKHIFQNDSYYQQRELREKNLYDSLDKAFENMNDSGPSGIKRQCPDSREKTAFKAKRGRFM</sequence>
<dbReference type="GO" id="GO:0008380">
    <property type="term" value="P:RNA splicing"/>
    <property type="evidence" value="ECO:0007669"/>
    <property type="project" value="UniProtKB-KW"/>
</dbReference>
<evidence type="ECO:0000256" key="6">
    <source>
        <dbReference type="ARBA" id="ARBA00023187"/>
    </source>
</evidence>
<dbReference type="GO" id="GO:0005634">
    <property type="term" value="C:nucleus"/>
    <property type="evidence" value="ECO:0007669"/>
    <property type="project" value="UniProtKB-SubCell"/>
</dbReference>
<comment type="subcellular location">
    <subcellularLocation>
        <location evidence="2">Cytoplasm</location>
    </subcellularLocation>
    <subcellularLocation>
        <location evidence="1">Nucleus</location>
    </subcellularLocation>
</comment>
<keyword evidence="6" id="KW-0508">mRNA splicing</keyword>
<feature type="non-terminal residue" evidence="11">
    <location>
        <position position="220"/>
    </location>
</feature>
<dbReference type="Proteomes" id="UP001445076">
    <property type="component" value="Unassembled WGS sequence"/>
</dbReference>
<dbReference type="Pfam" id="PF22782">
    <property type="entry name" value="SDE2"/>
    <property type="match status" value="1"/>
</dbReference>
<keyword evidence="5" id="KW-0507">mRNA processing</keyword>
<comment type="caution">
    <text evidence="11">The sequence shown here is derived from an EMBL/GenBank/DDBJ whole genome shotgun (WGS) entry which is preliminary data.</text>
</comment>
<name>A0AAW0YKP4_CHEQU</name>
<evidence type="ECO:0000256" key="8">
    <source>
        <dbReference type="ARBA" id="ARBA00023306"/>
    </source>
</evidence>
<keyword evidence="12" id="KW-1185">Reference proteome</keyword>
<dbReference type="PANTHER" id="PTHR12786:SF1">
    <property type="entry name" value="SPLICING REGULATOR SDE2"/>
    <property type="match status" value="1"/>
</dbReference>
<gene>
    <name evidence="11" type="ORF">OTU49_012430</name>
</gene>
<protein>
    <recommendedName>
        <fullName evidence="10">SDE2-like domain-containing protein</fullName>
    </recommendedName>
</protein>
<reference evidence="11 12" key="1">
    <citation type="journal article" date="2024" name="BMC Genomics">
        <title>Genome assembly of redclaw crayfish (Cherax quadricarinatus) provides insights into its immune adaptation and hypoxia tolerance.</title>
        <authorList>
            <person name="Liu Z."/>
            <person name="Zheng J."/>
            <person name="Li H."/>
            <person name="Fang K."/>
            <person name="Wang S."/>
            <person name="He J."/>
            <person name="Zhou D."/>
            <person name="Weng S."/>
            <person name="Chi M."/>
            <person name="Gu Z."/>
            <person name="He J."/>
            <person name="Li F."/>
            <person name="Wang M."/>
        </authorList>
    </citation>
    <scope>NUCLEOTIDE SEQUENCE [LARGE SCALE GENOMIC DNA]</scope>
    <source>
        <strain evidence="11">ZL_2023a</strain>
    </source>
</reference>
<proteinExistence type="inferred from homology"/>
<evidence type="ECO:0000256" key="3">
    <source>
        <dbReference type="ARBA" id="ARBA00008726"/>
    </source>
</evidence>
<dbReference type="InterPro" id="IPR051421">
    <property type="entry name" value="RNA_Proc_DNA_Dmg_Regulator"/>
</dbReference>
<evidence type="ECO:0000256" key="2">
    <source>
        <dbReference type="ARBA" id="ARBA00004496"/>
    </source>
</evidence>
<feature type="region of interest" description="Disordered" evidence="9">
    <location>
        <begin position="191"/>
        <end position="220"/>
    </location>
</feature>
<evidence type="ECO:0000259" key="10">
    <source>
        <dbReference type="Pfam" id="PF22782"/>
    </source>
</evidence>
<keyword evidence="4" id="KW-0963">Cytoplasm</keyword>
<keyword evidence="8" id="KW-0131">Cell cycle</keyword>
<comment type="similarity">
    <text evidence="3">Belongs to the SDE2 family.</text>
</comment>
<dbReference type="InterPro" id="IPR053822">
    <property type="entry name" value="SDE2-like_dom"/>
</dbReference>
<accession>A0AAW0YKP4</accession>
<feature type="compositionally biased region" description="Basic and acidic residues" evidence="9">
    <location>
        <begin position="202"/>
        <end position="211"/>
    </location>
</feature>
<dbReference type="GO" id="GO:0005737">
    <property type="term" value="C:cytoplasm"/>
    <property type="evidence" value="ECO:0007669"/>
    <property type="project" value="UniProtKB-SubCell"/>
</dbReference>
<feature type="non-terminal residue" evidence="11">
    <location>
        <position position="1"/>
    </location>
</feature>
<evidence type="ECO:0000313" key="12">
    <source>
        <dbReference type="Proteomes" id="UP001445076"/>
    </source>
</evidence>
<dbReference type="GO" id="GO:0006397">
    <property type="term" value="P:mRNA processing"/>
    <property type="evidence" value="ECO:0007669"/>
    <property type="project" value="UniProtKB-KW"/>
</dbReference>
<evidence type="ECO:0000256" key="9">
    <source>
        <dbReference type="SAM" id="MobiDB-lite"/>
    </source>
</evidence>
<evidence type="ECO:0000256" key="4">
    <source>
        <dbReference type="ARBA" id="ARBA00022490"/>
    </source>
</evidence>
<evidence type="ECO:0000256" key="7">
    <source>
        <dbReference type="ARBA" id="ARBA00023242"/>
    </source>
</evidence>
<feature type="domain" description="SDE2-like" evidence="10">
    <location>
        <begin position="89"/>
        <end position="184"/>
    </location>
</feature>
<dbReference type="EMBL" id="JARKIK010000005">
    <property type="protein sequence ID" value="KAK8752176.1"/>
    <property type="molecule type" value="Genomic_DNA"/>
</dbReference>
<keyword evidence="7" id="KW-0539">Nucleus</keyword>